<dbReference type="InterPro" id="IPR008271">
    <property type="entry name" value="Ser/Thr_kinase_AS"/>
</dbReference>
<evidence type="ECO:0000259" key="16">
    <source>
        <dbReference type="PROSITE" id="PS50011"/>
    </source>
</evidence>
<keyword evidence="5 15" id="KW-0732">Signal</keyword>
<evidence type="ECO:0000256" key="6">
    <source>
        <dbReference type="ARBA" id="ARBA00022741"/>
    </source>
</evidence>
<keyword evidence="4 14" id="KW-0812">Transmembrane</keyword>
<evidence type="ECO:0000256" key="4">
    <source>
        <dbReference type="ARBA" id="ARBA00022692"/>
    </source>
</evidence>
<dbReference type="PROSITE" id="PS00108">
    <property type="entry name" value="PROTEIN_KINASE_ST"/>
    <property type="match status" value="1"/>
</dbReference>
<organism evidence="17 18">
    <name type="scientific">Handroanthus impetiginosus</name>
    <dbReference type="NCBI Taxonomy" id="429701"/>
    <lineage>
        <taxon>Eukaryota</taxon>
        <taxon>Viridiplantae</taxon>
        <taxon>Streptophyta</taxon>
        <taxon>Embryophyta</taxon>
        <taxon>Tracheophyta</taxon>
        <taxon>Spermatophyta</taxon>
        <taxon>Magnoliopsida</taxon>
        <taxon>eudicotyledons</taxon>
        <taxon>Gunneridae</taxon>
        <taxon>Pentapetalae</taxon>
        <taxon>asterids</taxon>
        <taxon>lamiids</taxon>
        <taxon>Lamiales</taxon>
        <taxon>Bignoniaceae</taxon>
        <taxon>Crescentiina</taxon>
        <taxon>Tabebuia alliance</taxon>
        <taxon>Handroanthus</taxon>
    </lineage>
</organism>
<keyword evidence="8 12" id="KW-0067">ATP-binding</keyword>
<dbReference type="InterPro" id="IPR017441">
    <property type="entry name" value="Protein_kinase_ATP_BS"/>
</dbReference>
<evidence type="ECO:0000256" key="3">
    <source>
        <dbReference type="ARBA" id="ARBA00022679"/>
    </source>
</evidence>
<gene>
    <name evidence="17" type="ORF">CDL12_01160</name>
</gene>
<keyword evidence="9 14" id="KW-1133">Transmembrane helix</keyword>
<dbReference type="OrthoDB" id="4062651at2759"/>
<dbReference type="PROSITE" id="PS50011">
    <property type="entry name" value="PROTEIN_KINASE_DOM"/>
    <property type="match status" value="1"/>
</dbReference>
<dbReference type="InterPro" id="IPR000719">
    <property type="entry name" value="Prot_kinase_dom"/>
</dbReference>
<dbReference type="FunFam" id="3.30.200.20:FF:000178">
    <property type="entry name" value="serine/threonine-protein kinase PBS1-like"/>
    <property type="match status" value="1"/>
</dbReference>
<dbReference type="STRING" id="429701.A0A2G9I8L8"/>
<feature type="region of interest" description="Disordered" evidence="13">
    <location>
        <begin position="608"/>
        <end position="635"/>
    </location>
</feature>
<dbReference type="PROSITE" id="PS00107">
    <property type="entry name" value="PROTEIN_KINASE_ATP"/>
    <property type="match status" value="1"/>
</dbReference>
<dbReference type="EMBL" id="NKXS01000151">
    <property type="protein sequence ID" value="PIN26091.1"/>
    <property type="molecule type" value="Genomic_DNA"/>
</dbReference>
<evidence type="ECO:0000256" key="7">
    <source>
        <dbReference type="ARBA" id="ARBA00022777"/>
    </source>
</evidence>
<name>A0A2G9I8L8_9LAMI</name>
<evidence type="ECO:0000256" key="14">
    <source>
        <dbReference type="SAM" id="Phobius"/>
    </source>
</evidence>
<evidence type="ECO:0000256" key="9">
    <source>
        <dbReference type="ARBA" id="ARBA00022989"/>
    </source>
</evidence>
<evidence type="ECO:0000256" key="13">
    <source>
        <dbReference type="SAM" id="MobiDB-lite"/>
    </source>
</evidence>
<keyword evidence="10 14" id="KW-0472">Membrane</keyword>
<dbReference type="FunFam" id="1.10.510.10:FF:000590">
    <property type="entry name" value="PR5-like receptor kinase"/>
    <property type="match status" value="1"/>
</dbReference>
<dbReference type="InterPro" id="IPR011009">
    <property type="entry name" value="Kinase-like_dom_sf"/>
</dbReference>
<feature type="transmembrane region" description="Helical" evidence="14">
    <location>
        <begin position="234"/>
        <end position="259"/>
    </location>
</feature>
<dbReference type="GO" id="GO:0004674">
    <property type="term" value="F:protein serine/threonine kinase activity"/>
    <property type="evidence" value="ECO:0007669"/>
    <property type="project" value="UniProtKB-KW"/>
</dbReference>
<dbReference type="InterPro" id="IPR045874">
    <property type="entry name" value="LRK10/LRL21-25-like"/>
</dbReference>
<keyword evidence="7 17" id="KW-0418">Kinase</keyword>
<dbReference type="GO" id="GO:0005524">
    <property type="term" value="F:ATP binding"/>
    <property type="evidence" value="ECO:0007669"/>
    <property type="project" value="UniProtKB-UniRule"/>
</dbReference>
<accession>A0A2G9I8L8</accession>
<evidence type="ECO:0000256" key="8">
    <source>
        <dbReference type="ARBA" id="ARBA00022840"/>
    </source>
</evidence>
<evidence type="ECO:0000256" key="11">
    <source>
        <dbReference type="ARBA" id="ARBA00023180"/>
    </source>
</evidence>
<dbReference type="AlphaFoldDB" id="A0A2G9I8L8"/>
<evidence type="ECO:0000256" key="10">
    <source>
        <dbReference type="ARBA" id="ARBA00023136"/>
    </source>
</evidence>
<evidence type="ECO:0000256" key="12">
    <source>
        <dbReference type="PROSITE-ProRule" id="PRU10141"/>
    </source>
</evidence>
<evidence type="ECO:0000313" key="18">
    <source>
        <dbReference type="Proteomes" id="UP000231279"/>
    </source>
</evidence>
<dbReference type="GO" id="GO:0008889">
    <property type="term" value="F:glycerophosphodiester phosphodiesterase activity"/>
    <property type="evidence" value="ECO:0007669"/>
    <property type="project" value="UniProtKB-EC"/>
</dbReference>
<comment type="subcellular location">
    <subcellularLocation>
        <location evidence="1">Membrane</location>
        <topology evidence="1">Single-pass type I membrane protein</topology>
    </subcellularLocation>
</comment>
<sequence>MNPIAWCFVFFLLSHLVFFMNLAESKCQKSFNCGDFGSLEWPLSNEPGCGLVLVNCTSIPTIQFEAGGPRYRILQKLSTNKFRIVDELLSGNLTTTNCVAFGNISLPVSPLTSFTISPNLTILSCSNFLDPDDKQKVQDYIKSYRTYTNCDVFTLCYSDQHNNVPTDVPGNCSIVQMPRKPVQNSGDLLQQLSPEFDVEWHISPDCLSCHRRGGKCVVSKDNHIRCEGKTRKTVMIRASTIAGSAVFLGLCFVFSCVIYRRRKRITGSHLLSRNVSSDPSSKPKIEGGGLRFGFPIFSYRGSQHDIEVFLKNNANLAPRRFKYSDLKKMTNSFRENLGKGGYGSVYKGRLPDGRLVAVKILNESKENGEDFINEIASISRTSHINIVTLLGFCYEGSKRVLVYDFMPNGSLDKFIQNTAEWQKLFEIAVGIAQGLEYLHKGCNTRILHFDIKPHNILLDKDFIPKISDFGLAKLCPNRSSIVSMLAARGTIGYIAPEVFCRNFGQVSYKSDVYSYGMMILEIVGGRKNIDPGEVDHSSEMYFPQHIYKQLEMDDKNGVLEGIMNEDESQYLKRKMIIVGLWCIQTDPKDRPSMSRVVEMLEGKLESLQVPPKPYISSPQRSPPNSSTFESMQHSL</sequence>
<dbReference type="Proteomes" id="UP000231279">
    <property type="component" value="Unassembled WGS sequence"/>
</dbReference>
<dbReference type="SMART" id="SM00220">
    <property type="entry name" value="S_TKc"/>
    <property type="match status" value="1"/>
</dbReference>
<evidence type="ECO:0000256" key="15">
    <source>
        <dbReference type="SAM" id="SignalP"/>
    </source>
</evidence>
<comment type="caution">
    <text evidence="17">The sequence shown here is derived from an EMBL/GenBank/DDBJ whole genome shotgun (WGS) entry which is preliminary data.</text>
</comment>
<evidence type="ECO:0000256" key="5">
    <source>
        <dbReference type="ARBA" id="ARBA00022729"/>
    </source>
</evidence>
<dbReference type="CDD" id="cd14066">
    <property type="entry name" value="STKc_IRAK"/>
    <property type="match status" value="1"/>
</dbReference>
<dbReference type="Pfam" id="PF00069">
    <property type="entry name" value="Pkinase"/>
    <property type="match status" value="1"/>
</dbReference>
<keyword evidence="18" id="KW-1185">Reference proteome</keyword>
<keyword evidence="11" id="KW-0325">Glycoprotein</keyword>
<evidence type="ECO:0000256" key="1">
    <source>
        <dbReference type="ARBA" id="ARBA00004479"/>
    </source>
</evidence>
<reference evidence="18" key="1">
    <citation type="journal article" date="2018" name="Gigascience">
        <title>Genome assembly of the Pink Ipe (Handroanthus impetiginosus, Bignoniaceae), a highly valued, ecologically keystone Neotropical timber forest tree.</title>
        <authorList>
            <person name="Silva-Junior O.B."/>
            <person name="Grattapaglia D."/>
            <person name="Novaes E."/>
            <person name="Collevatti R.G."/>
        </authorList>
    </citation>
    <scope>NUCLEOTIDE SEQUENCE [LARGE SCALE GENOMIC DNA]</scope>
    <source>
        <strain evidence="18">cv. UFG-1</strain>
    </source>
</reference>
<keyword evidence="17" id="KW-0378">Hydrolase</keyword>
<protein>
    <submittedName>
        <fullName evidence="17">Serine/threonine protein kinase</fullName>
        <ecNumber evidence="17">3.1.4.46</ecNumber>
    </submittedName>
</protein>
<dbReference type="PANTHER" id="PTHR27009">
    <property type="entry name" value="RUST RESISTANCE KINASE LR10-RELATED"/>
    <property type="match status" value="1"/>
</dbReference>
<dbReference type="Gene3D" id="1.10.510.10">
    <property type="entry name" value="Transferase(Phosphotransferase) domain 1"/>
    <property type="match status" value="1"/>
</dbReference>
<feature type="domain" description="Protein kinase" evidence="16">
    <location>
        <begin position="331"/>
        <end position="615"/>
    </location>
</feature>
<dbReference type="Gene3D" id="3.30.200.20">
    <property type="entry name" value="Phosphorylase Kinase, domain 1"/>
    <property type="match status" value="1"/>
</dbReference>
<proteinExistence type="predicted"/>
<dbReference type="EC" id="3.1.4.46" evidence="17"/>
<keyword evidence="6 12" id="KW-0547">Nucleotide-binding</keyword>
<feature type="chain" id="PRO_5013769085" evidence="15">
    <location>
        <begin position="20"/>
        <end position="635"/>
    </location>
</feature>
<feature type="binding site" evidence="12">
    <location>
        <position position="359"/>
    </location>
    <ligand>
        <name>ATP</name>
        <dbReference type="ChEBI" id="CHEBI:30616"/>
    </ligand>
</feature>
<dbReference type="SUPFAM" id="SSF56112">
    <property type="entry name" value="Protein kinase-like (PK-like)"/>
    <property type="match status" value="1"/>
</dbReference>
<feature type="signal peptide" evidence="15">
    <location>
        <begin position="1"/>
        <end position="19"/>
    </location>
</feature>
<evidence type="ECO:0000256" key="2">
    <source>
        <dbReference type="ARBA" id="ARBA00022527"/>
    </source>
</evidence>
<evidence type="ECO:0000313" key="17">
    <source>
        <dbReference type="EMBL" id="PIN26091.1"/>
    </source>
</evidence>
<keyword evidence="2 17" id="KW-0723">Serine/threonine-protein kinase</keyword>
<feature type="compositionally biased region" description="Polar residues" evidence="13">
    <location>
        <begin position="616"/>
        <end position="635"/>
    </location>
</feature>
<keyword evidence="3" id="KW-0808">Transferase</keyword>
<dbReference type="GO" id="GO:0016020">
    <property type="term" value="C:membrane"/>
    <property type="evidence" value="ECO:0007669"/>
    <property type="project" value="UniProtKB-SubCell"/>
</dbReference>